<evidence type="ECO:0000313" key="2">
    <source>
        <dbReference type="Proteomes" id="UP000221860"/>
    </source>
</evidence>
<proteinExistence type="predicted"/>
<dbReference type="AlphaFoldDB" id="A0A2G1MBZ5"/>
<reference evidence="1 2" key="1">
    <citation type="submission" date="2017-08" db="EMBL/GenBank/DDBJ databases">
        <title>Draft Genome Sequence of Loktanella cinnabarina Strain XM1, Isolated from Coastal Surface Water.</title>
        <authorList>
            <person name="Ma R."/>
            <person name="Wang J."/>
            <person name="Wang Q."/>
            <person name="Ma Z."/>
            <person name="Li J."/>
            <person name="Chen L."/>
        </authorList>
    </citation>
    <scope>NUCLEOTIDE SEQUENCE [LARGE SCALE GENOMIC DNA]</scope>
    <source>
        <strain evidence="1 2">XM1</strain>
    </source>
</reference>
<accession>A0A2G1MBZ5</accession>
<keyword evidence="2" id="KW-1185">Reference proteome</keyword>
<gene>
    <name evidence="1" type="ORF">CJ301_17420</name>
</gene>
<comment type="caution">
    <text evidence="1">The sequence shown here is derived from an EMBL/GenBank/DDBJ whole genome shotgun (WGS) entry which is preliminary data.</text>
</comment>
<dbReference type="EMBL" id="NQWH01000049">
    <property type="protein sequence ID" value="PHP26253.1"/>
    <property type="molecule type" value="Genomic_DNA"/>
</dbReference>
<dbReference type="RefSeq" id="WP_099278625.1">
    <property type="nucleotide sequence ID" value="NZ_KZ304987.1"/>
</dbReference>
<evidence type="ECO:0000313" key="1">
    <source>
        <dbReference type="EMBL" id="PHP26253.1"/>
    </source>
</evidence>
<dbReference type="Proteomes" id="UP000221860">
    <property type="component" value="Unassembled WGS sequence"/>
</dbReference>
<sequence>MTDLTLYELQITYFGSGPAIQHARGKDELRKLVRSNLISDLEVEEGDEDDVEELMVEDINDGAYIEFRIEDGWIEYRVKAAEMAAPAA</sequence>
<name>A0A2G1MBZ5_9RHOB</name>
<protein>
    <submittedName>
        <fullName evidence="1">Uncharacterized protein</fullName>
    </submittedName>
</protein>
<organism evidence="1 2">
    <name type="scientific">Limimaricola cinnabarinus</name>
    <dbReference type="NCBI Taxonomy" id="1125964"/>
    <lineage>
        <taxon>Bacteria</taxon>
        <taxon>Pseudomonadati</taxon>
        <taxon>Pseudomonadota</taxon>
        <taxon>Alphaproteobacteria</taxon>
        <taxon>Rhodobacterales</taxon>
        <taxon>Paracoccaceae</taxon>
        <taxon>Limimaricola</taxon>
    </lineage>
</organism>